<accession>A0AAW0B9W6</accession>
<evidence type="ECO:0000313" key="2">
    <source>
        <dbReference type="EMBL" id="KAK7022851.1"/>
    </source>
</evidence>
<proteinExistence type="predicted"/>
<gene>
    <name evidence="2" type="ORF">VNI00_016897</name>
</gene>
<dbReference type="Proteomes" id="UP001383192">
    <property type="component" value="Unassembled WGS sequence"/>
</dbReference>
<dbReference type="EMBL" id="JAYKXP010000145">
    <property type="protein sequence ID" value="KAK7022851.1"/>
    <property type="molecule type" value="Genomic_DNA"/>
</dbReference>
<evidence type="ECO:0000256" key="1">
    <source>
        <dbReference type="SAM" id="MobiDB-lite"/>
    </source>
</evidence>
<dbReference type="AlphaFoldDB" id="A0AAW0B9W6"/>
<evidence type="ECO:0000313" key="3">
    <source>
        <dbReference type="Proteomes" id="UP001383192"/>
    </source>
</evidence>
<name>A0AAW0B9W6_9AGAR</name>
<keyword evidence="3" id="KW-1185">Reference proteome</keyword>
<feature type="compositionally biased region" description="Pro residues" evidence="1">
    <location>
        <begin position="177"/>
        <end position="192"/>
    </location>
</feature>
<feature type="compositionally biased region" description="Low complexity" evidence="1">
    <location>
        <begin position="193"/>
        <end position="233"/>
    </location>
</feature>
<organism evidence="2 3">
    <name type="scientific">Paramarasmius palmivorus</name>
    <dbReference type="NCBI Taxonomy" id="297713"/>
    <lineage>
        <taxon>Eukaryota</taxon>
        <taxon>Fungi</taxon>
        <taxon>Dikarya</taxon>
        <taxon>Basidiomycota</taxon>
        <taxon>Agaricomycotina</taxon>
        <taxon>Agaricomycetes</taxon>
        <taxon>Agaricomycetidae</taxon>
        <taxon>Agaricales</taxon>
        <taxon>Marasmiineae</taxon>
        <taxon>Marasmiaceae</taxon>
        <taxon>Paramarasmius</taxon>
    </lineage>
</organism>
<protein>
    <submittedName>
        <fullName evidence="2">Uncharacterized protein</fullName>
    </submittedName>
</protein>
<reference evidence="2 3" key="1">
    <citation type="submission" date="2024-01" db="EMBL/GenBank/DDBJ databases">
        <title>A draft genome for a cacao thread blight-causing isolate of Paramarasmius palmivorus.</title>
        <authorList>
            <person name="Baruah I.K."/>
            <person name="Bukari Y."/>
            <person name="Amoako-Attah I."/>
            <person name="Meinhardt L.W."/>
            <person name="Bailey B.A."/>
            <person name="Cohen S.P."/>
        </authorList>
    </citation>
    <scope>NUCLEOTIDE SEQUENCE [LARGE SCALE GENOMIC DNA]</scope>
    <source>
        <strain evidence="2 3">GH-12</strain>
    </source>
</reference>
<sequence>MPVPPLSQQRYLSLKGDAKSSIEAEMPFRVGGISARPIPIAIQCETHEKAMFLLTRLRSFVNKYHAADNTTIASHLAGTAAWKPLCAYMDRGASKYVVDVRLGGKSGVYCTPLEAFQSLGRVKPRFQRAFIFSNFGAALISSIKGGDCPTDMLWDYNPSEHPAYARQIKQHVLNPTTRPPSDPTAKPQPPSNPTTQPSSDPPAAQSSSDPPAAHSSLDPPPQSSSVPTTQPSSGLNHAEDWAAIIEAMDIQDPIVAMYLNVVGVPQAAYNNIDLMFETSNGVDEFVSGMTSAYKEWDDAWKVLYALFQRAT</sequence>
<comment type="caution">
    <text evidence="2">The sequence shown here is derived from an EMBL/GenBank/DDBJ whole genome shotgun (WGS) entry which is preliminary data.</text>
</comment>
<feature type="region of interest" description="Disordered" evidence="1">
    <location>
        <begin position="173"/>
        <end position="235"/>
    </location>
</feature>